<protein>
    <submittedName>
        <fullName evidence="1">Bromo-adjacent-like (BAH) domain protein</fullName>
    </submittedName>
</protein>
<comment type="caution">
    <text evidence="1">The sequence shown here is derived from an EMBL/GenBank/DDBJ whole genome shotgun (WGS) entry which is preliminary data.</text>
</comment>
<organism evidence="1 2">
    <name type="scientific">Melia azedarach</name>
    <name type="common">Chinaberry tree</name>
    <dbReference type="NCBI Taxonomy" id="155640"/>
    <lineage>
        <taxon>Eukaryota</taxon>
        <taxon>Viridiplantae</taxon>
        <taxon>Streptophyta</taxon>
        <taxon>Embryophyta</taxon>
        <taxon>Tracheophyta</taxon>
        <taxon>Spermatophyta</taxon>
        <taxon>Magnoliopsida</taxon>
        <taxon>eudicotyledons</taxon>
        <taxon>Gunneridae</taxon>
        <taxon>Pentapetalae</taxon>
        <taxon>rosids</taxon>
        <taxon>malvids</taxon>
        <taxon>Sapindales</taxon>
        <taxon>Meliaceae</taxon>
        <taxon>Melia</taxon>
    </lineage>
</organism>
<name>A0ACC1XA52_MELAZ</name>
<gene>
    <name evidence="1" type="ORF">OWV82_018037</name>
</gene>
<keyword evidence="2" id="KW-1185">Reference proteome</keyword>
<proteinExistence type="predicted"/>
<accession>A0ACC1XA52</accession>
<dbReference type="Proteomes" id="UP001164539">
    <property type="component" value="Chromosome 10"/>
</dbReference>
<reference evidence="1 2" key="1">
    <citation type="journal article" date="2023" name="Science">
        <title>Complex scaffold remodeling in plant triterpene biosynthesis.</title>
        <authorList>
            <person name="De La Pena R."/>
            <person name="Hodgson H."/>
            <person name="Liu J.C."/>
            <person name="Stephenson M.J."/>
            <person name="Martin A.C."/>
            <person name="Owen C."/>
            <person name="Harkess A."/>
            <person name="Leebens-Mack J."/>
            <person name="Jimenez L.E."/>
            <person name="Osbourn A."/>
            <person name="Sattely E.S."/>
        </authorList>
    </citation>
    <scope>NUCLEOTIDE SEQUENCE [LARGE SCALE GENOMIC DNA]</scope>
    <source>
        <strain evidence="2">cv. JPN11</strain>
        <tissue evidence="1">Leaf</tissue>
    </source>
</reference>
<evidence type="ECO:0000313" key="2">
    <source>
        <dbReference type="Proteomes" id="UP001164539"/>
    </source>
</evidence>
<evidence type="ECO:0000313" key="1">
    <source>
        <dbReference type="EMBL" id="KAJ4708013.1"/>
    </source>
</evidence>
<dbReference type="EMBL" id="CM051403">
    <property type="protein sequence ID" value="KAJ4708013.1"/>
    <property type="molecule type" value="Genomic_DNA"/>
</dbReference>
<sequence length="652" mass="73562">MVEEAEIENLEFKWGKKRGIGGKKKDVQFYESFTYDGVEYTLYDSVYLYKEEESKPYIGKLIKIWENADKTKRVKVLWFFRPSEISNFLGNDQTPENELFLACGEGVGLTNVNPLEAIAGKCNVVCTSKDSRNPQPSDKELQMSDFIFYRTFDVGLHKVLNKIDEKIAGIEVKFLLNKVDCQKSSGALKVDSKKKNIDKNATASDETLISAQKNIPENMTAKTSAKERGKPSLVKQKSLLSENPASNVDVESGGIAKTSVLEDVSTDSTTFRSKAKENAHTKISSVKQKSALGERVPSGEGAGIGEIVRSNRLENLPGNKSSSSSKVEFEKSKAKGGKVLELKEVVKSTKDRGELDNRPCKRSRLDTSVEAYDDKIKNHMQNLGRDSVWNGAKPKLGIIDFENISKTKVAIPYGIDGGPFKKQKVDEKLIKPTNGKVEKTSSIQPSIFEKKTDKRVLEVARRPNLDRSKWFKELPWEERIRVAHEQGTLVLLENLDPSYTSTEVEDIVWHAFKENCSAKMIQRIAFSSPHSGQAYVIFKTREAAEKVVTKLDEGCLMLSNRRLLVGSVRTPRFTGKQSTFVGHLVIDKLKFQMQREMREAVSTSHCSQPNTLEYDMAIEWCMLQEKLDCAWKKLYEQQGQELRKLKAKLKPK</sequence>